<dbReference type="Gene3D" id="3.30.420.40">
    <property type="match status" value="2"/>
</dbReference>
<evidence type="ECO:0000313" key="15">
    <source>
        <dbReference type="EMBL" id="RXJ00735.1"/>
    </source>
</evidence>
<feature type="binding site" evidence="11">
    <location>
        <position position="314"/>
    </location>
    <ligand>
        <name>ATP</name>
        <dbReference type="ChEBI" id="CHEBI:30616"/>
    </ligand>
</feature>
<feature type="binding site" evidence="11">
    <location>
        <position position="267"/>
    </location>
    <ligand>
        <name>ADP</name>
        <dbReference type="ChEBI" id="CHEBI:456216"/>
    </ligand>
</feature>
<feature type="binding site" evidence="11">
    <location>
        <position position="245"/>
    </location>
    <ligand>
        <name>glycerol</name>
        <dbReference type="ChEBI" id="CHEBI:17754"/>
    </ligand>
</feature>
<feature type="binding site" evidence="11">
    <location>
        <position position="84"/>
    </location>
    <ligand>
        <name>glycerol</name>
        <dbReference type="ChEBI" id="CHEBI:17754"/>
    </ligand>
</feature>
<evidence type="ECO:0000256" key="3">
    <source>
        <dbReference type="ARBA" id="ARBA00022679"/>
    </source>
</evidence>
<organism evidence="15 16">
    <name type="scientific">Anaerobacillus alkaliphilus</name>
    <dbReference type="NCBI Taxonomy" id="1548597"/>
    <lineage>
        <taxon>Bacteria</taxon>
        <taxon>Bacillati</taxon>
        <taxon>Bacillota</taxon>
        <taxon>Bacilli</taxon>
        <taxon>Bacillales</taxon>
        <taxon>Bacillaceae</taxon>
        <taxon>Anaerobacillus</taxon>
    </lineage>
</organism>
<feature type="binding site" evidence="11">
    <location>
        <position position="13"/>
    </location>
    <ligand>
        <name>ATP</name>
        <dbReference type="ChEBI" id="CHEBI:30616"/>
    </ligand>
</feature>
<dbReference type="EC" id="2.7.1.30" evidence="11"/>
<evidence type="ECO:0000256" key="7">
    <source>
        <dbReference type="ARBA" id="ARBA00022840"/>
    </source>
</evidence>
<protein>
    <recommendedName>
        <fullName evidence="11">Glycerol kinase</fullName>
        <ecNumber evidence="11">2.7.1.30</ecNumber>
    </recommendedName>
    <alternativeName>
        <fullName evidence="11">ATP:glycerol 3-phosphotransferase</fullName>
    </alternativeName>
    <alternativeName>
        <fullName evidence="11">Glycerokinase</fullName>
        <shortName evidence="11">GK</shortName>
    </alternativeName>
</protein>
<evidence type="ECO:0000256" key="10">
    <source>
        <dbReference type="ARBA" id="ARBA00063665"/>
    </source>
</evidence>
<feature type="binding site" evidence="11">
    <location>
        <position position="310"/>
    </location>
    <ligand>
        <name>ATP</name>
        <dbReference type="ChEBI" id="CHEBI:30616"/>
    </ligand>
</feature>
<accession>A0A4Q0VT62</accession>
<evidence type="ECO:0000256" key="11">
    <source>
        <dbReference type="HAMAP-Rule" id="MF_00186"/>
    </source>
</evidence>
<comment type="subunit">
    <text evidence="10 11">Homotetramer and homodimer (in equilibrium).</text>
</comment>
<feature type="binding site" evidence="11">
    <location>
        <position position="246"/>
    </location>
    <ligand>
        <name>glycerol</name>
        <dbReference type="ChEBI" id="CHEBI:17754"/>
    </ligand>
</feature>
<dbReference type="RefSeq" id="WP_129078425.1">
    <property type="nucleotide sequence ID" value="NZ_QOUX01000037.1"/>
</dbReference>
<feature type="binding site" evidence="11">
    <location>
        <position position="267"/>
    </location>
    <ligand>
        <name>ATP</name>
        <dbReference type="ChEBI" id="CHEBI:30616"/>
    </ligand>
</feature>
<feature type="binding site" evidence="11">
    <location>
        <position position="83"/>
    </location>
    <ligand>
        <name>glycerol</name>
        <dbReference type="ChEBI" id="CHEBI:17754"/>
    </ligand>
</feature>
<comment type="pathway">
    <text evidence="1 11">Polyol metabolism; glycerol degradation via glycerol kinase pathway; sn-glycerol 3-phosphate from glycerol: step 1/1.</text>
</comment>
<evidence type="ECO:0000256" key="4">
    <source>
        <dbReference type="ARBA" id="ARBA00022741"/>
    </source>
</evidence>
<keyword evidence="16" id="KW-1185">Reference proteome</keyword>
<evidence type="ECO:0000256" key="9">
    <source>
        <dbReference type="ARBA" id="ARBA00054633"/>
    </source>
</evidence>
<dbReference type="NCBIfam" id="TIGR01311">
    <property type="entry name" value="glycerol_kin"/>
    <property type="match status" value="1"/>
</dbReference>
<feature type="binding site" evidence="11">
    <location>
        <position position="83"/>
    </location>
    <ligand>
        <name>sn-glycerol 3-phosphate</name>
        <dbReference type="ChEBI" id="CHEBI:57597"/>
    </ligand>
</feature>
<dbReference type="SUPFAM" id="SSF53067">
    <property type="entry name" value="Actin-like ATPase domain"/>
    <property type="match status" value="2"/>
</dbReference>
<feature type="domain" description="Carbohydrate kinase FGGY C-terminal" evidence="14">
    <location>
        <begin position="262"/>
        <end position="450"/>
    </location>
</feature>
<gene>
    <name evidence="11 15" type="primary">glpK</name>
    <name evidence="15" type="ORF">DS745_11805</name>
</gene>
<dbReference type="InterPro" id="IPR018484">
    <property type="entry name" value="FGGY_N"/>
</dbReference>
<dbReference type="InterPro" id="IPR043129">
    <property type="entry name" value="ATPase_NBD"/>
</dbReference>
<dbReference type="Pfam" id="PF00370">
    <property type="entry name" value="FGGY_N"/>
    <property type="match status" value="1"/>
</dbReference>
<dbReference type="PANTHER" id="PTHR10196:SF69">
    <property type="entry name" value="GLYCEROL KINASE"/>
    <property type="match status" value="1"/>
</dbReference>
<dbReference type="Pfam" id="PF02782">
    <property type="entry name" value="FGGY_C"/>
    <property type="match status" value="1"/>
</dbReference>
<evidence type="ECO:0000313" key="16">
    <source>
        <dbReference type="Proteomes" id="UP000290649"/>
    </source>
</evidence>
<proteinExistence type="inferred from homology"/>
<comment type="caution">
    <text evidence="11">Lacks conserved residue(s) required for the propagation of feature annotation.</text>
</comment>
<feature type="binding site" evidence="11">
    <location>
        <position position="245"/>
    </location>
    <ligand>
        <name>sn-glycerol 3-phosphate</name>
        <dbReference type="ChEBI" id="CHEBI:57597"/>
    </ligand>
</feature>
<dbReference type="GO" id="GO:0006072">
    <property type="term" value="P:glycerol-3-phosphate metabolic process"/>
    <property type="evidence" value="ECO:0007669"/>
    <property type="project" value="InterPro"/>
</dbReference>
<dbReference type="InterPro" id="IPR018483">
    <property type="entry name" value="Carb_kinase_FGGY_CS"/>
</dbReference>
<dbReference type="PROSITE" id="PS00445">
    <property type="entry name" value="FGGY_KINASES_2"/>
    <property type="match status" value="1"/>
</dbReference>
<feature type="binding site" evidence="11">
    <location>
        <position position="135"/>
    </location>
    <ligand>
        <name>sn-glycerol 3-phosphate</name>
        <dbReference type="ChEBI" id="CHEBI:57597"/>
    </ligand>
</feature>
<dbReference type="GO" id="GO:0019563">
    <property type="term" value="P:glycerol catabolic process"/>
    <property type="evidence" value="ECO:0007669"/>
    <property type="project" value="UniProtKB-UniRule"/>
</dbReference>
<keyword evidence="6 11" id="KW-0319">Glycerol metabolism</keyword>
<evidence type="ECO:0000256" key="8">
    <source>
        <dbReference type="ARBA" id="ARBA00052101"/>
    </source>
</evidence>
<feature type="binding site" evidence="11">
    <location>
        <position position="84"/>
    </location>
    <ligand>
        <name>sn-glycerol 3-phosphate</name>
        <dbReference type="ChEBI" id="CHEBI:57597"/>
    </ligand>
</feature>
<comment type="activity regulation">
    <text evidence="11">Activated by phosphorylation and inhibited by fructose 1,6-bisphosphate (FBP).</text>
</comment>
<feature type="binding site" evidence="11">
    <location>
        <position position="13"/>
    </location>
    <ligand>
        <name>ADP</name>
        <dbReference type="ChEBI" id="CHEBI:456216"/>
    </ligand>
</feature>
<reference evidence="15 16" key="1">
    <citation type="journal article" date="2019" name="Int. J. Syst. Evol. Microbiol.">
        <title>Anaerobacillus alkaliphilus sp. nov., a novel alkaliphilic and moderately halophilic bacterium.</title>
        <authorList>
            <person name="Borsodi A.K."/>
            <person name="Aszalos J.M."/>
            <person name="Bihari P."/>
            <person name="Nagy I."/>
            <person name="Schumann P."/>
            <person name="Sproer C."/>
            <person name="Kovacs A.L."/>
            <person name="Boka K."/>
            <person name="Dobosy P."/>
            <person name="Ovari M."/>
            <person name="Szili-Kovacs T."/>
            <person name="Toth E."/>
        </authorList>
    </citation>
    <scope>NUCLEOTIDE SEQUENCE [LARGE SCALE GENOMIC DNA]</scope>
    <source>
        <strain evidence="15 16">B16-10</strain>
    </source>
</reference>
<dbReference type="PANTHER" id="PTHR10196">
    <property type="entry name" value="SUGAR KINASE"/>
    <property type="match status" value="1"/>
</dbReference>
<dbReference type="InterPro" id="IPR005999">
    <property type="entry name" value="Glycerol_kin"/>
</dbReference>
<dbReference type="GO" id="GO:0004370">
    <property type="term" value="F:glycerol kinase activity"/>
    <property type="evidence" value="ECO:0007669"/>
    <property type="project" value="UniProtKB-UniRule"/>
</dbReference>
<feature type="binding site" evidence="11">
    <location>
        <position position="15"/>
    </location>
    <ligand>
        <name>ATP</name>
        <dbReference type="ChEBI" id="CHEBI:30616"/>
    </ligand>
</feature>
<keyword evidence="7 11" id="KW-0067">ATP-binding</keyword>
<dbReference type="FunFam" id="3.30.420.40:FF:000008">
    <property type="entry name" value="Glycerol kinase"/>
    <property type="match status" value="1"/>
</dbReference>
<dbReference type="AlphaFoldDB" id="A0A4Q0VT62"/>
<feature type="binding site" evidence="11">
    <location>
        <position position="310"/>
    </location>
    <ligand>
        <name>ADP</name>
        <dbReference type="ChEBI" id="CHEBI:456216"/>
    </ligand>
</feature>
<evidence type="ECO:0000256" key="12">
    <source>
        <dbReference type="RuleBase" id="RU003733"/>
    </source>
</evidence>
<dbReference type="UniPathway" id="UPA00618">
    <property type="reaction ID" value="UER00672"/>
</dbReference>
<dbReference type="GO" id="GO:0005829">
    <property type="term" value="C:cytosol"/>
    <property type="evidence" value="ECO:0007669"/>
    <property type="project" value="TreeGrafter"/>
</dbReference>
<keyword evidence="4 11" id="KW-0547">Nucleotide-binding</keyword>
<feature type="binding site" evidence="11">
    <location>
        <position position="135"/>
    </location>
    <ligand>
        <name>glycerol</name>
        <dbReference type="ChEBI" id="CHEBI:17754"/>
    </ligand>
</feature>
<name>A0A4Q0VT62_9BACI</name>
<dbReference type="FunFam" id="3.30.420.40:FF:000007">
    <property type="entry name" value="Glycerol kinase"/>
    <property type="match status" value="1"/>
</dbReference>
<keyword evidence="5 11" id="KW-0418">Kinase</keyword>
<feature type="binding site" evidence="11">
    <location>
        <position position="13"/>
    </location>
    <ligand>
        <name>sn-glycerol 3-phosphate</name>
        <dbReference type="ChEBI" id="CHEBI:57597"/>
    </ligand>
</feature>
<feature type="binding site" evidence="11">
    <location>
        <position position="415"/>
    </location>
    <ligand>
        <name>ADP</name>
        <dbReference type="ChEBI" id="CHEBI:456216"/>
    </ligand>
</feature>
<feature type="binding site" evidence="11">
    <location>
        <position position="411"/>
    </location>
    <ligand>
        <name>ADP</name>
        <dbReference type="ChEBI" id="CHEBI:456216"/>
    </ligand>
</feature>
<dbReference type="PIRSF" id="PIRSF000538">
    <property type="entry name" value="GlpK"/>
    <property type="match status" value="1"/>
</dbReference>
<dbReference type="GO" id="GO:0005524">
    <property type="term" value="F:ATP binding"/>
    <property type="evidence" value="ECO:0007669"/>
    <property type="project" value="UniProtKB-UniRule"/>
</dbReference>
<keyword evidence="3 11" id="KW-0808">Transferase</keyword>
<dbReference type="InterPro" id="IPR000577">
    <property type="entry name" value="Carb_kinase_FGGY"/>
</dbReference>
<dbReference type="Proteomes" id="UP000290649">
    <property type="component" value="Unassembled WGS sequence"/>
</dbReference>
<evidence type="ECO:0000259" key="14">
    <source>
        <dbReference type="Pfam" id="PF02782"/>
    </source>
</evidence>
<comment type="caution">
    <text evidence="15">The sequence shown here is derived from an EMBL/GenBank/DDBJ whole genome shotgun (WGS) entry which is preliminary data.</text>
</comment>
<comment type="catalytic activity">
    <reaction evidence="8 11">
        <text>glycerol + ATP = sn-glycerol 3-phosphate + ADP + H(+)</text>
        <dbReference type="Rhea" id="RHEA:21644"/>
        <dbReference type="ChEBI" id="CHEBI:15378"/>
        <dbReference type="ChEBI" id="CHEBI:17754"/>
        <dbReference type="ChEBI" id="CHEBI:30616"/>
        <dbReference type="ChEBI" id="CHEBI:57597"/>
        <dbReference type="ChEBI" id="CHEBI:456216"/>
        <dbReference type="EC" id="2.7.1.30"/>
    </reaction>
</comment>
<dbReference type="HAMAP" id="MF_00186">
    <property type="entry name" value="Glycerol_kin"/>
    <property type="match status" value="1"/>
</dbReference>
<evidence type="ECO:0000256" key="5">
    <source>
        <dbReference type="ARBA" id="ARBA00022777"/>
    </source>
</evidence>
<dbReference type="OrthoDB" id="9805576at2"/>
<evidence type="ECO:0000256" key="6">
    <source>
        <dbReference type="ARBA" id="ARBA00022798"/>
    </source>
</evidence>
<feature type="binding site" evidence="11">
    <location>
        <position position="411"/>
    </location>
    <ligand>
        <name>ATP</name>
        <dbReference type="ChEBI" id="CHEBI:30616"/>
    </ligand>
</feature>
<dbReference type="CDD" id="cd07786">
    <property type="entry name" value="FGGY_EcGK_like"/>
    <property type="match status" value="1"/>
</dbReference>
<sequence>MEKKYILSLDQGTTSSRAILFNKAGEIVATAQKEFTQIFPRPGWVEHNANEIWGSILAVIAELLTKSESKPNEIASIGITNQRETTVVWDKETGHPVYHAIVWQSRQTLDICEELKEKGYNEIFRNKTGLLIDAYFSGTKVKWILDNVDGVREKAEKGELLFGTIDTWLIWKLTGGKVHVTDYSNASRTLMYNIYDLKWDEELLEILTIPKVMLPDVRPSSEVYGETVAELFFGEEVPISGVAGDQQAALFGQACFQEGMAKNTYGTGCFMLMNTGANAVKSEHGLLTTIAWGIDGKVEYALEGSIFVAGSAIQWLRDGLRMIKFAADSEKYAQAVSSTDGVYMVPAFVGLGTPYWESEVRGAIFGLTRGTEKEHFIRATLESLAYQTKDVLTAMEADSGIQLKTLRVDGGAVANNFLMQFQSDMLGVPVQRPIINETTALGAAYLAGLAVNFWENRNEIENQWKIDRTFEVEMKKDEQERLYSEWKKAVEATITFKVK</sequence>
<comment type="similarity">
    <text evidence="2 11 12">Belongs to the FGGY kinase family.</text>
</comment>
<feature type="domain" description="Carbohydrate kinase FGGY N-terminal" evidence="13">
    <location>
        <begin position="5"/>
        <end position="252"/>
    </location>
</feature>
<feature type="binding site" evidence="11">
    <location>
        <position position="17"/>
    </location>
    <ligand>
        <name>ADP</name>
        <dbReference type="ChEBI" id="CHEBI:456216"/>
    </ligand>
</feature>
<comment type="function">
    <text evidence="9 11">Key enzyme in the regulation of glycerol uptake and metabolism. Catalyzes the phosphorylation of glycerol to yield sn-glycerol 3-phosphate.</text>
</comment>
<feature type="binding site" evidence="11">
    <location>
        <position position="14"/>
    </location>
    <ligand>
        <name>ATP</name>
        <dbReference type="ChEBI" id="CHEBI:30616"/>
    </ligand>
</feature>
<evidence type="ECO:0000256" key="2">
    <source>
        <dbReference type="ARBA" id="ARBA00009156"/>
    </source>
</evidence>
<evidence type="ECO:0000259" key="13">
    <source>
        <dbReference type="Pfam" id="PF00370"/>
    </source>
</evidence>
<evidence type="ECO:0000256" key="1">
    <source>
        <dbReference type="ARBA" id="ARBA00005190"/>
    </source>
</evidence>
<dbReference type="InterPro" id="IPR018485">
    <property type="entry name" value="FGGY_C"/>
</dbReference>
<dbReference type="NCBIfam" id="NF000756">
    <property type="entry name" value="PRK00047.1"/>
    <property type="match status" value="1"/>
</dbReference>
<dbReference type="PROSITE" id="PS00933">
    <property type="entry name" value="FGGY_KINASES_1"/>
    <property type="match status" value="1"/>
</dbReference>
<dbReference type="EMBL" id="QOUX01000037">
    <property type="protein sequence ID" value="RXJ00735.1"/>
    <property type="molecule type" value="Genomic_DNA"/>
</dbReference>